<reference evidence="3 4" key="1">
    <citation type="submission" date="2016-09" db="EMBL/GenBank/DDBJ databases">
        <title>Genome-resolved meta-omics ties microbial dynamics to process performance in biotechnology for thiocyanate degradation.</title>
        <authorList>
            <person name="Kantor R.S."/>
            <person name="Huddy R.J."/>
            <person name="Iyer R."/>
            <person name="Thomas B.C."/>
            <person name="Brown C.T."/>
            <person name="Anantharaman K."/>
            <person name="Tringe S."/>
            <person name="Hettich R.L."/>
            <person name="Harrison S.T."/>
            <person name="Banfield J.F."/>
        </authorList>
    </citation>
    <scope>NUCLEOTIDE SEQUENCE [LARGE SCALE GENOMIC DNA]</scope>
    <source>
        <strain evidence="3">59-99</strain>
    </source>
</reference>
<dbReference type="EMBL" id="MKVH01000025">
    <property type="protein sequence ID" value="OJX56332.1"/>
    <property type="molecule type" value="Genomic_DNA"/>
</dbReference>
<dbReference type="AlphaFoldDB" id="A0A1M3KVC3"/>
<dbReference type="STRING" id="1895771.BGO89_13440"/>
<evidence type="ECO:0000256" key="1">
    <source>
        <dbReference type="SAM" id="Phobius"/>
    </source>
</evidence>
<gene>
    <name evidence="3" type="ORF">BGO89_13440</name>
</gene>
<keyword evidence="1" id="KW-0812">Transmembrane</keyword>
<protein>
    <recommendedName>
        <fullName evidence="2">Mce/MlaD domain-containing protein</fullName>
    </recommendedName>
</protein>
<proteinExistence type="predicted"/>
<sequence>MDVSRSTEVKVGLVSLLAIILLVAGILVGKGFSFSVNRQTIKIRLATSGGLENGSPVVVNGVKRGSVVDVDNDNGTVLVHAELDDIKDLHADATAQVSILEITGGKKVEIAPGKSGQALSVEQEIPGKVSADIGSLVGMVGDVSGDLTSLIRRLDTIGTSLTALLGDGQVVSDIRSMTSNGAVLISDARTFVAENRDDLTTTIRNLKSLTEEVRTAVRNNEPRLASLLDKLDRTVASVDGTIAKADGMIVNIDSLVSTVNGVITDIRTNKGTLNALLYDETFRRRLDSTISNLRTFINGARVSGVNVNVGIGHK</sequence>
<dbReference type="InterPro" id="IPR003399">
    <property type="entry name" value="Mce/MlaD"/>
</dbReference>
<dbReference type="PANTHER" id="PTHR33371">
    <property type="entry name" value="INTERMEMBRANE PHOSPHOLIPID TRANSPORT SYSTEM BINDING PROTEIN MLAD-RELATED"/>
    <property type="match status" value="1"/>
</dbReference>
<evidence type="ECO:0000259" key="2">
    <source>
        <dbReference type="Pfam" id="PF02470"/>
    </source>
</evidence>
<dbReference type="PANTHER" id="PTHR33371:SF4">
    <property type="entry name" value="INTERMEMBRANE PHOSPHOLIPID TRANSPORT SYSTEM BINDING PROTEIN MLAD"/>
    <property type="match status" value="1"/>
</dbReference>
<dbReference type="InterPro" id="IPR052336">
    <property type="entry name" value="MlaD_Phospholipid_Transporter"/>
</dbReference>
<dbReference type="Pfam" id="PF02470">
    <property type="entry name" value="MlaD"/>
    <property type="match status" value="1"/>
</dbReference>
<accession>A0A1M3KVC3</accession>
<evidence type="ECO:0000313" key="4">
    <source>
        <dbReference type="Proteomes" id="UP000184233"/>
    </source>
</evidence>
<feature type="transmembrane region" description="Helical" evidence="1">
    <location>
        <begin position="12"/>
        <end position="32"/>
    </location>
</feature>
<feature type="domain" description="Mce/MlaD" evidence="2">
    <location>
        <begin position="39"/>
        <end position="113"/>
    </location>
</feature>
<name>A0A1M3KVC3_9BACT</name>
<keyword evidence="1" id="KW-0472">Membrane</keyword>
<keyword evidence="1" id="KW-1133">Transmembrane helix</keyword>
<comment type="caution">
    <text evidence="3">The sequence shown here is derived from an EMBL/GenBank/DDBJ whole genome shotgun (WGS) entry which is preliminary data.</text>
</comment>
<evidence type="ECO:0000313" key="3">
    <source>
        <dbReference type="EMBL" id="OJX56332.1"/>
    </source>
</evidence>
<dbReference type="Proteomes" id="UP000184233">
    <property type="component" value="Unassembled WGS sequence"/>
</dbReference>
<organism evidence="3 4">
    <name type="scientific">Candidatus Kapaibacterium thiocyanatum</name>
    <dbReference type="NCBI Taxonomy" id="1895771"/>
    <lineage>
        <taxon>Bacteria</taxon>
        <taxon>Pseudomonadati</taxon>
        <taxon>Candidatus Kapaibacteriota</taxon>
        <taxon>Candidatus Kapaibacteriia</taxon>
        <taxon>Candidatus Kapaibacteriales</taxon>
        <taxon>Candidatus Kapaibacteriaceae</taxon>
        <taxon>Candidatus Kapaibacterium</taxon>
    </lineage>
</organism>